<keyword evidence="5" id="KW-1133">Transmembrane helix</keyword>
<protein>
    <submittedName>
        <fullName evidence="6">Uncharacterized protein</fullName>
    </submittedName>
</protein>
<dbReference type="SUPFAM" id="SSF48403">
    <property type="entry name" value="Ankyrin repeat"/>
    <property type="match status" value="1"/>
</dbReference>
<feature type="transmembrane region" description="Helical" evidence="5">
    <location>
        <begin position="6"/>
        <end position="30"/>
    </location>
</feature>
<dbReference type="SMART" id="SM00248">
    <property type="entry name" value="ANK"/>
    <property type="match status" value="6"/>
</dbReference>
<feature type="region of interest" description="Disordered" evidence="4">
    <location>
        <begin position="423"/>
        <end position="444"/>
    </location>
</feature>
<feature type="repeat" description="ANK" evidence="3">
    <location>
        <begin position="98"/>
        <end position="130"/>
    </location>
</feature>
<evidence type="ECO:0000256" key="3">
    <source>
        <dbReference type="PROSITE-ProRule" id="PRU00023"/>
    </source>
</evidence>
<evidence type="ECO:0000313" key="6">
    <source>
        <dbReference type="EMBL" id="CAE0668485.1"/>
    </source>
</evidence>
<keyword evidence="5" id="KW-0472">Membrane</keyword>
<evidence type="ECO:0000256" key="1">
    <source>
        <dbReference type="ARBA" id="ARBA00022737"/>
    </source>
</evidence>
<gene>
    <name evidence="6" type="ORF">LGLO00237_LOCUS20109</name>
</gene>
<feature type="repeat" description="ANK" evidence="3">
    <location>
        <begin position="197"/>
        <end position="229"/>
    </location>
</feature>
<dbReference type="PANTHER" id="PTHR24198:SF165">
    <property type="entry name" value="ANKYRIN REPEAT-CONTAINING PROTEIN-RELATED"/>
    <property type="match status" value="1"/>
</dbReference>
<dbReference type="Gene3D" id="1.25.40.20">
    <property type="entry name" value="Ankyrin repeat-containing domain"/>
    <property type="match status" value="1"/>
</dbReference>
<sequence>MDNDNFVTYSVLLGVGVQTLILWVGCLYNFMDGWTMLSWASDRGYTSLLRQMIKWGGVVGTRDNSGETALVKASRNGHNDVVDALLRANADPNVPSKKGKTPLNCAAENGHEVIVQYLLKANADPDATPKGVEAPILKATRNGEASIVTLLASHKADVDIKGQMNRTPLVVACIRNQPACATALVEAKASLNISDCNGLTPLIWASVHGYLHIVKMLVANGAELNIHDKTHRLEYTMYYHRLHLTTISFFEVKTNLDHHHSHRLCILTTYCKVGIDVGSCSTQMGNVPLPVTFPPIAFILLLPPVFLLHNTNQIDVVSCCRTLRLANGAIADKTDLAQIESDLRRTWRKAPDHIKTIQLMVGEANRLQSLSARLAFLIGTTATAGRNSPIRSLTSSSASAENGESGLLESPEASKKILSNILSYLEPERPEENEGPVKGWQGSR</sequence>
<dbReference type="InterPro" id="IPR036770">
    <property type="entry name" value="Ankyrin_rpt-contain_sf"/>
</dbReference>
<keyword evidence="2 3" id="KW-0040">ANK repeat</keyword>
<evidence type="ECO:0000256" key="5">
    <source>
        <dbReference type="SAM" id="Phobius"/>
    </source>
</evidence>
<keyword evidence="1" id="KW-0677">Repeat</keyword>
<accession>A0A7S3Z1A3</accession>
<dbReference type="EMBL" id="HBIV01028098">
    <property type="protein sequence ID" value="CAE0668485.1"/>
    <property type="molecule type" value="Transcribed_RNA"/>
</dbReference>
<evidence type="ECO:0000256" key="4">
    <source>
        <dbReference type="SAM" id="MobiDB-lite"/>
    </source>
</evidence>
<evidence type="ECO:0000256" key="2">
    <source>
        <dbReference type="ARBA" id="ARBA00023043"/>
    </source>
</evidence>
<dbReference type="PROSITE" id="PS50088">
    <property type="entry name" value="ANK_REPEAT"/>
    <property type="match status" value="3"/>
</dbReference>
<organism evidence="6">
    <name type="scientific">Lotharella globosa</name>
    <dbReference type="NCBI Taxonomy" id="91324"/>
    <lineage>
        <taxon>Eukaryota</taxon>
        <taxon>Sar</taxon>
        <taxon>Rhizaria</taxon>
        <taxon>Cercozoa</taxon>
        <taxon>Chlorarachniophyceae</taxon>
        <taxon>Lotharella</taxon>
    </lineage>
</organism>
<dbReference type="PANTHER" id="PTHR24198">
    <property type="entry name" value="ANKYRIN REPEAT AND PROTEIN KINASE DOMAIN-CONTAINING PROTEIN"/>
    <property type="match status" value="1"/>
</dbReference>
<dbReference type="InterPro" id="IPR002110">
    <property type="entry name" value="Ankyrin_rpt"/>
</dbReference>
<feature type="region of interest" description="Disordered" evidence="4">
    <location>
        <begin position="388"/>
        <end position="411"/>
    </location>
</feature>
<keyword evidence="5" id="KW-0812">Transmembrane</keyword>
<feature type="compositionally biased region" description="Low complexity" evidence="4">
    <location>
        <begin position="395"/>
        <end position="406"/>
    </location>
</feature>
<name>A0A7S3Z1A3_9EUKA</name>
<dbReference type="AlphaFoldDB" id="A0A7S3Z1A3"/>
<proteinExistence type="predicted"/>
<feature type="repeat" description="ANK" evidence="3">
    <location>
        <begin position="65"/>
        <end position="97"/>
    </location>
</feature>
<dbReference type="PROSITE" id="PS50297">
    <property type="entry name" value="ANK_REP_REGION"/>
    <property type="match status" value="3"/>
</dbReference>
<reference evidence="6" key="1">
    <citation type="submission" date="2021-01" db="EMBL/GenBank/DDBJ databases">
        <authorList>
            <person name="Corre E."/>
            <person name="Pelletier E."/>
            <person name="Niang G."/>
            <person name="Scheremetjew M."/>
            <person name="Finn R."/>
            <person name="Kale V."/>
            <person name="Holt S."/>
            <person name="Cochrane G."/>
            <person name="Meng A."/>
            <person name="Brown T."/>
            <person name="Cohen L."/>
        </authorList>
    </citation>
    <scope>NUCLEOTIDE SEQUENCE</scope>
    <source>
        <strain evidence="6">CCCM811</strain>
    </source>
</reference>
<dbReference type="PRINTS" id="PR01415">
    <property type="entry name" value="ANKYRIN"/>
</dbReference>
<dbReference type="Pfam" id="PF12796">
    <property type="entry name" value="Ank_2"/>
    <property type="match status" value="2"/>
</dbReference>